<name>A0A182MR98_9DIPT</name>
<keyword evidence="3" id="KW-1185">Reference proteome</keyword>
<dbReference type="EnsemblMetazoa" id="ACUA024374-RA">
    <property type="protein sequence ID" value="ACUA024374-PA"/>
    <property type="gene ID" value="ACUA024374"/>
</dbReference>
<proteinExistence type="predicted"/>
<accession>A0A182MR98</accession>
<keyword evidence="1" id="KW-0472">Membrane</keyword>
<organism evidence="2 3">
    <name type="scientific">Anopheles culicifacies</name>
    <dbReference type="NCBI Taxonomy" id="139723"/>
    <lineage>
        <taxon>Eukaryota</taxon>
        <taxon>Metazoa</taxon>
        <taxon>Ecdysozoa</taxon>
        <taxon>Arthropoda</taxon>
        <taxon>Hexapoda</taxon>
        <taxon>Insecta</taxon>
        <taxon>Pterygota</taxon>
        <taxon>Neoptera</taxon>
        <taxon>Endopterygota</taxon>
        <taxon>Diptera</taxon>
        <taxon>Nematocera</taxon>
        <taxon>Culicoidea</taxon>
        <taxon>Culicidae</taxon>
        <taxon>Anophelinae</taxon>
        <taxon>Anopheles</taxon>
        <taxon>culicifacies species complex</taxon>
    </lineage>
</organism>
<reference evidence="3" key="1">
    <citation type="submission" date="2013-09" db="EMBL/GenBank/DDBJ databases">
        <title>The Genome Sequence of Anopheles culicifacies species A.</title>
        <authorList>
            <consortium name="The Broad Institute Genomics Platform"/>
            <person name="Neafsey D.E."/>
            <person name="Besansky N."/>
            <person name="Howell P."/>
            <person name="Walton C."/>
            <person name="Young S.K."/>
            <person name="Zeng Q."/>
            <person name="Gargeya S."/>
            <person name="Fitzgerald M."/>
            <person name="Haas B."/>
            <person name="Abouelleil A."/>
            <person name="Allen A.W."/>
            <person name="Alvarado L."/>
            <person name="Arachchi H.M."/>
            <person name="Berlin A.M."/>
            <person name="Chapman S.B."/>
            <person name="Gainer-Dewar J."/>
            <person name="Goldberg J."/>
            <person name="Griggs A."/>
            <person name="Gujja S."/>
            <person name="Hansen M."/>
            <person name="Howarth C."/>
            <person name="Imamovic A."/>
            <person name="Ireland A."/>
            <person name="Larimer J."/>
            <person name="McCowan C."/>
            <person name="Murphy C."/>
            <person name="Pearson M."/>
            <person name="Poon T.W."/>
            <person name="Priest M."/>
            <person name="Roberts A."/>
            <person name="Saif S."/>
            <person name="Shea T."/>
            <person name="Sisk P."/>
            <person name="Sykes S."/>
            <person name="Wortman J."/>
            <person name="Nusbaum C."/>
            <person name="Birren B."/>
        </authorList>
    </citation>
    <scope>NUCLEOTIDE SEQUENCE [LARGE SCALE GENOMIC DNA]</scope>
    <source>
        <strain evidence="3">A-37</strain>
    </source>
</reference>
<evidence type="ECO:0000256" key="1">
    <source>
        <dbReference type="SAM" id="Phobius"/>
    </source>
</evidence>
<dbReference type="EMBL" id="AXCM01004715">
    <property type="status" value="NOT_ANNOTATED_CDS"/>
    <property type="molecule type" value="Genomic_DNA"/>
</dbReference>
<dbReference type="VEuPathDB" id="VectorBase:ACUA024374"/>
<feature type="transmembrane region" description="Helical" evidence="1">
    <location>
        <begin position="119"/>
        <end position="136"/>
    </location>
</feature>
<keyword evidence="1" id="KW-1133">Transmembrane helix</keyword>
<dbReference type="Proteomes" id="UP000075883">
    <property type="component" value="Unassembled WGS sequence"/>
</dbReference>
<evidence type="ECO:0000313" key="2">
    <source>
        <dbReference type="EnsemblMetazoa" id="ACUA024374-PA"/>
    </source>
</evidence>
<dbReference type="AlphaFoldDB" id="A0A182MR98"/>
<sequence>MNDALILYNVLPPTEAHRPNATLAKRSGRCWCCCCAGRATTAAVACSLQHVKSLVLLVRTLSQVSLRLLYSLSSFALSLRRTHTLAVSLVLSLSGTVHSRTYSGSNGSGVSLTPPPRTGYILVSLLIGIALLLFPTRYA</sequence>
<reference evidence="2" key="2">
    <citation type="submission" date="2020-05" db="UniProtKB">
        <authorList>
            <consortium name="EnsemblMetazoa"/>
        </authorList>
    </citation>
    <scope>IDENTIFICATION</scope>
    <source>
        <strain evidence="2">A-37</strain>
    </source>
</reference>
<keyword evidence="1" id="KW-0812">Transmembrane</keyword>
<protein>
    <submittedName>
        <fullName evidence="2">Uncharacterized protein</fullName>
    </submittedName>
</protein>
<evidence type="ECO:0000313" key="3">
    <source>
        <dbReference type="Proteomes" id="UP000075883"/>
    </source>
</evidence>